<dbReference type="Proteomes" id="UP000695562">
    <property type="component" value="Unassembled WGS sequence"/>
</dbReference>
<gene>
    <name evidence="2" type="ORF">CYY_003338</name>
</gene>
<dbReference type="OrthoDB" id="10479055at2759"/>
<protein>
    <submittedName>
        <fullName evidence="2">Uncharacterized protein</fullName>
    </submittedName>
</protein>
<name>A0A8J4V609_9MYCE</name>
<sequence length="85" mass="9336">MAQSALKVKKSASNAGKKKPSKVGLNKRKKGGNSAINIARTKIEKKLESSITSKIESEMTQRLKKNNGKLSVLKAEVVEEKKKKK</sequence>
<organism evidence="2 3">
    <name type="scientific">Polysphondylium violaceum</name>
    <dbReference type="NCBI Taxonomy" id="133409"/>
    <lineage>
        <taxon>Eukaryota</taxon>
        <taxon>Amoebozoa</taxon>
        <taxon>Evosea</taxon>
        <taxon>Eumycetozoa</taxon>
        <taxon>Dictyostelia</taxon>
        <taxon>Dictyosteliales</taxon>
        <taxon>Dictyosteliaceae</taxon>
        <taxon>Polysphondylium</taxon>
    </lineage>
</organism>
<comment type="caution">
    <text evidence="2">The sequence shown here is derived from an EMBL/GenBank/DDBJ whole genome shotgun (WGS) entry which is preliminary data.</text>
</comment>
<keyword evidence="3" id="KW-1185">Reference proteome</keyword>
<evidence type="ECO:0000313" key="2">
    <source>
        <dbReference type="EMBL" id="KAF2075362.1"/>
    </source>
</evidence>
<proteinExistence type="predicted"/>
<dbReference type="AlphaFoldDB" id="A0A8J4V609"/>
<dbReference type="InterPro" id="IPR019034">
    <property type="entry name" value="UPF0390"/>
</dbReference>
<accession>A0A8J4V609</accession>
<reference evidence="2" key="1">
    <citation type="submission" date="2020-01" db="EMBL/GenBank/DDBJ databases">
        <title>Development of genomics and gene disruption for Polysphondylium violaceum indicates a role for the polyketide synthase stlB in stalk morphogenesis.</title>
        <authorList>
            <person name="Narita B."/>
            <person name="Kawabe Y."/>
            <person name="Kin K."/>
            <person name="Saito T."/>
            <person name="Gibbs R."/>
            <person name="Kuspa A."/>
            <person name="Muzny D."/>
            <person name="Queller D."/>
            <person name="Richards S."/>
            <person name="Strassman J."/>
            <person name="Sucgang R."/>
            <person name="Worley K."/>
            <person name="Schaap P."/>
        </authorList>
    </citation>
    <scope>NUCLEOTIDE SEQUENCE</scope>
    <source>
        <strain evidence="2">QSvi11</strain>
    </source>
</reference>
<feature type="compositionally biased region" description="Basic residues" evidence="1">
    <location>
        <begin position="16"/>
        <end position="31"/>
    </location>
</feature>
<dbReference type="Pfam" id="PF09495">
    <property type="entry name" value="DUF2462"/>
    <property type="match status" value="1"/>
</dbReference>
<feature type="region of interest" description="Disordered" evidence="1">
    <location>
        <begin position="1"/>
        <end position="35"/>
    </location>
</feature>
<evidence type="ECO:0000256" key="1">
    <source>
        <dbReference type="SAM" id="MobiDB-lite"/>
    </source>
</evidence>
<evidence type="ECO:0000313" key="3">
    <source>
        <dbReference type="Proteomes" id="UP000695562"/>
    </source>
</evidence>
<dbReference type="EMBL" id="AJWJ01000103">
    <property type="protein sequence ID" value="KAF2075362.1"/>
    <property type="molecule type" value="Genomic_DNA"/>
</dbReference>